<comment type="caution">
    <text evidence="2">The sequence shown here is derived from an EMBL/GenBank/DDBJ whole genome shotgun (WGS) entry which is preliminary data.</text>
</comment>
<evidence type="ECO:0000256" key="1">
    <source>
        <dbReference type="SAM" id="MobiDB-lite"/>
    </source>
</evidence>
<organism evidence="2 3">
    <name type="scientific">Trifolium medium</name>
    <dbReference type="NCBI Taxonomy" id="97028"/>
    <lineage>
        <taxon>Eukaryota</taxon>
        <taxon>Viridiplantae</taxon>
        <taxon>Streptophyta</taxon>
        <taxon>Embryophyta</taxon>
        <taxon>Tracheophyta</taxon>
        <taxon>Spermatophyta</taxon>
        <taxon>Magnoliopsida</taxon>
        <taxon>eudicotyledons</taxon>
        <taxon>Gunneridae</taxon>
        <taxon>Pentapetalae</taxon>
        <taxon>rosids</taxon>
        <taxon>fabids</taxon>
        <taxon>Fabales</taxon>
        <taxon>Fabaceae</taxon>
        <taxon>Papilionoideae</taxon>
        <taxon>50 kb inversion clade</taxon>
        <taxon>NPAAA clade</taxon>
        <taxon>Hologalegina</taxon>
        <taxon>IRL clade</taxon>
        <taxon>Trifolieae</taxon>
        <taxon>Trifolium</taxon>
    </lineage>
</organism>
<evidence type="ECO:0000313" key="3">
    <source>
        <dbReference type="Proteomes" id="UP000265520"/>
    </source>
</evidence>
<dbReference type="AlphaFoldDB" id="A0A392U361"/>
<reference evidence="2 3" key="1">
    <citation type="journal article" date="2018" name="Front. Plant Sci.">
        <title>Red Clover (Trifolium pratense) and Zigzag Clover (T. medium) - A Picture of Genomic Similarities and Differences.</title>
        <authorList>
            <person name="Dluhosova J."/>
            <person name="Istvanek J."/>
            <person name="Nedelnik J."/>
            <person name="Repkova J."/>
        </authorList>
    </citation>
    <scope>NUCLEOTIDE SEQUENCE [LARGE SCALE GENOMIC DNA]</scope>
    <source>
        <strain evidence="3">cv. 10/8</strain>
        <tissue evidence="2">Leaf</tissue>
    </source>
</reference>
<feature type="region of interest" description="Disordered" evidence="1">
    <location>
        <begin position="1"/>
        <end position="30"/>
    </location>
</feature>
<accession>A0A392U361</accession>
<proteinExistence type="predicted"/>
<keyword evidence="3" id="KW-1185">Reference proteome</keyword>
<protein>
    <submittedName>
        <fullName evidence="2">Uncharacterized protein</fullName>
    </submittedName>
</protein>
<name>A0A392U361_9FABA</name>
<evidence type="ECO:0000313" key="2">
    <source>
        <dbReference type="EMBL" id="MCI67891.1"/>
    </source>
</evidence>
<feature type="non-terminal residue" evidence="2">
    <location>
        <position position="30"/>
    </location>
</feature>
<sequence>MTPSPDLGRRTVSANSESTLPSLLHLSLTR</sequence>
<dbReference type="Proteomes" id="UP000265520">
    <property type="component" value="Unassembled WGS sequence"/>
</dbReference>
<dbReference type="EMBL" id="LXQA010726211">
    <property type="protein sequence ID" value="MCI67891.1"/>
    <property type="molecule type" value="Genomic_DNA"/>
</dbReference>
<feature type="compositionally biased region" description="Low complexity" evidence="1">
    <location>
        <begin position="16"/>
        <end position="30"/>
    </location>
</feature>